<dbReference type="EMBL" id="JADINH010000087">
    <property type="protein sequence ID" value="MBO8415543.1"/>
    <property type="molecule type" value="Genomic_DNA"/>
</dbReference>
<dbReference type="InterPro" id="IPR003439">
    <property type="entry name" value="ABC_transporter-like_ATP-bd"/>
</dbReference>
<accession>A0A9D9DAM7</accession>
<keyword evidence="2 4" id="KW-0067">ATP-binding</keyword>
<dbReference type="GO" id="GO:0016887">
    <property type="term" value="F:ATP hydrolysis activity"/>
    <property type="evidence" value="ECO:0007669"/>
    <property type="project" value="InterPro"/>
</dbReference>
<dbReference type="PANTHER" id="PTHR43038">
    <property type="entry name" value="ATP-BINDING CASSETTE, SUB-FAMILY H, MEMBER 1"/>
    <property type="match status" value="1"/>
</dbReference>
<dbReference type="Gene3D" id="3.40.50.300">
    <property type="entry name" value="P-loop containing nucleotide triphosphate hydrolases"/>
    <property type="match status" value="2"/>
</dbReference>
<feature type="domain" description="ABC transporter" evidence="3">
    <location>
        <begin position="349"/>
        <end position="578"/>
    </location>
</feature>
<dbReference type="PROSITE" id="PS00211">
    <property type="entry name" value="ABC_TRANSPORTER_1"/>
    <property type="match status" value="1"/>
</dbReference>
<gene>
    <name evidence="4" type="ORF">IAB19_04065</name>
</gene>
<comment type="caution">
    <text evidence="4">The sequence shown here is derived from an EMBL/GenBank/DDBJ whole genome shotgun (WGS) entry which is preliminary data.</text>
</comment>
<dbReference type="PANTHER" id="PTHR43038:SF3">
    <property type="entry name" value="ABC TRANSPORTER G FAMILY MEMBER 20 ISOFORM X1"/>
    <property type="match status" value="1"/>
</dbReference>
<name>A0A9D9DAM7_9GAMM</name>
<reference evidence="4" key="1">
    <citation type="submission" date="2020-10" db="EMBL/GenBank/DDBJ databases">
        <authorList>
            <person name="Gilroy R."/>
        </authorList>
    </citation>
    <scope>NUCLEOTIDE SEQUENCE</scope>
    <source>
        <strain evidence="4">17213</strain>
    </source>
</reference>
<dbReference type="InterPro" id="IPR003593">
    <property type="entry name" value="AAA+_ATPase"/>
</dbReference>
<evidence type="ECO:0000313" key="5">
    <source>
        <dbReference type="Proteomes" id="UP000823631"/>
    </source>
</evidence>
<dbReference type="SUPFAM" id="SSF52540">
    <property type="entry name" value="P-loop containing nucleoside triphosphate hydrolases"/>
    <property type="match status" value="2"/>
</dbReference>
<proteinExistence type="predicted"/>
<dbReference type="CDD" id="cd03230">
    <property type="entry name" value="ABC_DR_subfamily_A"/>
    <property type="match status" value="1"/>
</dbReference>
<protein>
    <submittedName>
        <fullName evidence="4">ABC transporter ATP-binding protein</fullName>
    </submittedName>
</protein>
<dbReference type="Proteomes" id="UP000823631">
    <property type="component" value="Unassembled WGS sequence"/>
</dbReference>
<dbReference type="InterPro" id="IPR027417">
    <property type="entry name" value="P-loop_NTPase"/>
</dbReference>
<dbReference type="GO" id="GO:0005524">
    <property type="term" value="F:ATP binding"/>
    <property type="evidence" value="ECO:0007669"/>
    <property type="project" value="UniProtKB-KW"/>
</dbReference>
<evidence type="ECO:0000259" key="3">
    <source>
        <dbReference type="PROSITE" id="PS50893"/>
    </source>
</evidence>
<reference evidence="4" key="2">
    <citation type="journal article" date="2021" name="PeerJ">
        <title>Extensive microbial diversity within the chicken gut microbiome revealed by metagenomics and culture.</title>
        <authorList>
            <person name="Gilroy R."/>
            <person name="Ravi A."/>
            <person name="Getino M."/>
            <person name="Pursley I."/>
            <person name="Horton D.L."/>
            <person name="Alikhan N.F."/>
            <person name="Baker D."/>
            <person name="Gharbi K."/>
            <person name="Hall N."/>
            <person name="Watson M."/>
            <person name="Adriaenssens E.M."/>
            <person name="Foster-Nyarko E."/>
            <person name="Jarju S."/>
            <person name="Secka A."/>
            <person name="Antonio M."/>
            <person name="Oren A."/>
            <person name="Chaudhuri R.R."/>
            <person name="La Ragione R."/>
            <person name="Hildebrand F."/>
            <person name="Pallen M.J."/>
        </authorList>
    </citation>
    <scope>NUCLEOTIDE SEQUENCE</scope>
    <source>
        <strain evidence="4">17213</strain>
    </source>
</reference>
<dbReference type="InterPro" id="IPR017871">
    <property type="entry name" value="ABC_transporter-like_CS"/>
</dbReference>
<evidence type="ECO:0000256" key="1">
    <source>
        <dbReference type="ARBA" id="ARBA00022741"/>
    </source>
</evidence>
<organism evidence="4 5">
    <name type="scientific">Candidatus Avisuccinivibrio stercorigallinarum</name>
    <dbReference type="NCBI Taxonomy" id="2840704"/>
    <lineage>
        <taxon>Bacteria</taxon>
        <taxon>Pseudomonadati</taxon>
        <taxon>Pseudomonadota</taxon>
        <taxon>Gammaproteobacteria</taxon>
        <taxon>Aeromonadales</taxon>
        <taxon>Succinivibrionaceae</taxon>
        <taxon>Succinivibrionaceae incertae sedis</taxon>
        <taxon>Candidatus Avisuccinivibrio</taxon>
    </lineage>
</organism>
<evidence type="ECO:0000256" key="2">
    <source>
        <dbReference type="ARBA" id="ARBA00022840"/>
    </source>
</evidence>
<dbReference type="AlphaFoldDB" id="A0A9D9DAM7"/>
<sequence>MQSADGRLIEFDQVSFAYGRRQVFSDLSFCLDRDCKVAALTGPDGAGKSTLLRLCAGILKPKSGRAAVQGGEIAYMSQSLGLYSELTVWENLRLQAGINNVDAACPECLNYLRSLLERSDLWRFRERAAGALSGGMKQKLALCGALCLRPQFLILDEPTVGVDPLSRRELWQLIFDYLQSTAGARCLFSTAYLEECERADVMLLLREGGQMLKLTPAEGLQLMAGRTFVLTLPGPDKESAQLKKQLCRGLQAALPELLLDVTPRDGGIFVTTRGPKPAGEVLRAVREQGLAVLLPKLPPDMSARIELKARPPELEDAYIALNQRTDSRSAAAGEALAGTPRFKSAECVVRTEQLEKRFGAFRAVSKVSFAVERAEIFGLLGPNGAGKTTTFRMLCALLAPTSGEIFINGLALKKQKSAARAQIGYVSQKFSLYDKLTVRENLLYFGRSYGLYGRALRERLAQIAAEFALTGIMDIRAGEISFGQQRNLSMACALLHRPAILFLDEATSGADPLSRRLFWQRINALALAGTSVIVTTHFMEEAEYCDRFLIQDQGRMLFCGTPGQFCAGIEGARKIEQGFIALVQQSRAAADAAGGGS</sequence>
<dbReference type="Pfam" id="PF00005">
    <property type="entry name" value="ABC_tran"/>
    <property type="match status" value="2"/>
</dbReference>
<dbReference type="SMART" id="SM00382">
    <property type="entry name" value="AAA"/>
    <property type="match status" value="2"/>
</dbReference>
<feature type="domain" description="ABC transporter" evidence="3">
    <location>
        <begin position="9"/>
        <end position="232"/>
    </location>
</feature>
<evidence type="ECO:0000313" key="4">
    <source>
        <dbReference type="EMBL" id="MBO8415543.1"/>
    </source>
</evidence>
<dbReference type="PROSITE" id="PS50893">
    <property type="entry name" value="ABC_TRANSPORTER_2"/>
    <property type="match status" value="2"/>
</dbReference>
<keyword evidence="1" id="KW-0547">Nucleotide-binding</keyword>